<feature type="non-terminal residue" evidence="3">
    <location>
        <position position="1"/>
    </location>
</feature>
<evidence type="ECO:0000259" key="1">
    <source>
        <dbReference type="Pfam" id="PF00668"/>
    </source>
</evidence>
<dbReference type="Pfam" id="PF00668">
    <property type="entry name" value="Condensation"/>
    <property type="match status" value="1"/>
</dbReference>
<dbReference type="InterPro" id="IPR001242">
    <property type="entry name" value="Condensation_dom"/>
</dbReference>
<accession>A0A816GJV5</accession>
<name>A0A816GJV5_9BILA</name>
<comment type="caution">
    <text evidence="3">The sequence shown here is derived from an EMBL/GenBank/DDBJ whole genome shotgun (WGS) entry which is preliminary data.</text>
</comment>
<dbReference type="GO" id="GO:0003824">
    <property type="term" value="F:catalytic activity"/>
    <property type="evidence" value="ECO:0007669"/>
    <property type="project" value="InterPro"/>
</dbReference>
<dbReference type="EMBL" id="CAJNOM010007457">
    <property type="protein sequence ID" value="CAF1675585.1"/>
    <property type="molecule type" value="Genomic_DNA"/>
</dbReference>
<reference evidence="3" key="1">
    <citation type="submission" date="2021-02" db="EMBL/GenBank/DDBJ databases">
        <authorList>
            <person name="Nowell W R."/>
        </authorList>
    </citation>
    <scope>NUCLEOTIDE SEQUENCE</scope>
</reference>
<dbReference type="Proteomes" id="UP000663877">
    <property type="component" value="Unassembled WGS sequence"/>
</dbReference>
<dbReference type="SUPFAM" id="SSF52777">
    <property type="entry name" value="CoA-dependent acyltransferases"/>
    <property type="match status" value="1"/>
</dbReference>
<evidence type="ECO:0000313" key="4">
    <source>
        <dbReference type="Proteomes" id="UP000663832"/>
    </source>
</evidence>
<dbReference type="Proteomes" id="UP000663832">
    <property type="component" value="Unassembled WGS sequence"/>
</dbReference>
<evidence type="ECO:0000313" key="3">
    <source>
        <dbReference type="EMBL" id="CAF1675585.1"/>
    </source>
</evidence>
<evidence type="ECO:0000313" key="2">
    <source>
        <dbReference type="EMBL" id="CAF1584629.1"/>
    </source>
</evidence>
<dbReference type="Gene3D" id="3.30.559.30">
    <property type="entry name" value="Nonribosomal peptide synthetase, condensation domain"/>
    <property type="match status" value="1"/>
</dbReference>
<sequence>SFDEVVTYVQEKCLSIIEHSHYPLQHILSDLHLTQSKVSFLETMFDFVIVSDEGKDLCLNGVNLEQVSLNESYEMSKFDFSLNFIYNSSSDDNQLSCSFICSRDIFDGTTVTNIGRRFQHVLEQLFSSNSISNCIDLYCTSILKVNLILPEEAEERQAIMFQRLENIINEGMLSF</sequence>
<proteinExistence type="predicted"/>
<gene>
    <name evidence="2" type="ORF">BJG266_LOCUS49044</name>
    <name evidence="3" type="ORF">QVE165_LOCUS66124</name>
</gene>
<organism evidence="3 4">
    <name type="scientific">Adineta steineri</name>
    <dbReference type="NCBI Taxonomy" id="433720"/>
    <lineage>
        <taxon>Eukaryota</taxon>
        <taxon>Metazoa</taxon>
        <taxon>Spiralia</taxon>
        <taxon>Gnathifera</taxon>
        <taxon>Rotifera</taxon>
        <taxon>Eurotatoria</taxon>
        <taxon>Bdelloidea</taxon>
        <taxon>Adinetida</taxon>
        <taxon>Adinetidae</taxon>
        <taxon>Adineta</taxon>
    </lineage>
</organism>
<dbReference type="OrthoDB" id="10345234at2759"/>
<dbReference type="AlphaFoldDB" id="A0A816GJV5"/>
<dbReference type="EMBL" id="CAJNOI010007027">
    <property type="protein sequence ID" value="CAF1584629.1"/>
    <property type="molecule type" value="Genomic_DNA"/>
</dbReference>
<protein>
    <recommendedName>
        <fullName evidence="1">Condensation domain-containing protein</fullName>
    </recommendedName>
</protein>
<feature type="domain" description="Condensation" evidence="1">
    <location>
        <begin position="2"/>
        <end position="127"/>
    </location>
</feature>
<keyword evidence="4" id="KW-1185">Reference proteome</keyword>